<sequence length="369" mass="38871">MSSRALFRRSRAVAAVAAATALTLGLAACSDDDDDSDTGTSASASADGSDSDSDSGDSEDADQGTWPRTVDSLVIDNGQPTGDTEEVEIPAKPEKIVSTSVTLTGTLLAVDAPVIASGGAKAGPTSDDKGFFSQWAEEADEQGVKALWQLEPDLQKVAAEDPDLIIVSAKGADTAAEQIDELKKIGVPVVVLDYSDKTWGEITTEVGEITGHESEAADAIQSYEDRVAEVKENIGDVEQPVNVVLPAKEGNLNFMTAESAQGQIIKDLGWELSVPGDDVARTDGDYAGRTDVRQVTGENADKALVGKTVLGINVDGTEPVIDKLKAIPTLANADAIKNDRVFELGASAFRIDYFSAMEILDQIEEYFAK</sequence>
<dbReference type="InterPro" id="IPR002491">
    <property type="entry name" value="ABC_transptr_periplasmic_BD"/>
</dbReference>
<dbReference type="Gene3D" id="3.40.50.1980">
    <property type="entry name" value="Nitrogenase molybdenum iron protein domain"/>
    <property type="match status" value="2"/>
</dbReference>
<feature type="compositionally biased region" description="Low complexity" evidence="5">
    <location>
        <begin position="38"/>
        <end position="48"/>
    </location>
</feature>
<reference evidence="8 9" key="1">
    <citation type="submission" date="2019-06" db="EMBL/GenBank/DDBJ databases">
        <title>Whole genome shotgun sequence of Corynebacterium variabile NBRC 15286.</title>
        <authorList>
            <person name="Hosoyama A."/>
            <person name="Uohara A."/>
            <person name="Ohji S."/>
            <person name="Ichikawa N."/>
        </authorList>
    </citation>
    <scope>NUCLEOTIDE SEQUENCE [LARGE SCALE GENOMIC DNA]</scope>
    <source>
        <strain evidence="8 9">NBRC 15286</strain>
    </source>
</reference>
<feature type="signal peptide" evidence="6">
    <location>
        <begin position="1"/>
        <end position="27"/>
    </location>
</feature>
<dbReference type="Pfam" id="PF01497">
    <property type="entry name" value="Peripla_BP_2"/>
    <property type="match status" value="1"/>
</dbReference>
<dbReference type="AlphaFoldDB" id="A0A4Y4BWS6"/>
<feature type="region of interest" description="Disordered" evidence="5">
    <location>
        <begin position="28"/>
        <end position="91"/>
    </location>
</feature>
<dbReference type="EMBL" id="BJNT01000004">
    <property type="protein sequence ID" value="GEC85301.1"/>
    <property type="molecule type" value="Genomic_DNA"/>
</dbReference>
<name>A0A4Y4BWS6_9CORY</name>
<dbReference type="PANTHER" id="PTHR30532">
    <property type="entry name" value="IRON III DICITRATE-BINDING PERIPLASMIC PROTEIN"/>
    <property type="match status" value="1"/>
</dbReference>
<gene>
    <name evidence="8" type="ORF">CVA01_06150</name>
</gene>
<evidence type="ECO:0000256" key="3">
    <source>
        <dbReference type="ARBA" id="ARBA00022448"/>
    </source>
</evidence>
<dbReference type="Proteomes" id="UP000319986">
    <property type="component" value="Unassembled WGS sequence"/>
</dbReference>
<keyword evidence="4 6" id="KW-0732">Signal</keyword>
<dbReference type="NCBIfam" id="NF008200">
    <property type="entry name" value="PRK10957.1"/>
    <property type="match status" value="1"/>
</dbReference>
<evidence type="ECO:0000256" key="6">
    <source>
        <dbReference type="SAM" id="SignalP"/>
    </source>
</evidence>
<dbReference type="GO" id="GO:1901678">
    <property type="term" value="P:iron coordination entity transport"/>
    <property type="evidence" value="ECO:0007669"/>
    <property type="project" value="UniProtKB-ARBA"/>
</dbReference>
<evidence type="ECO:0000256" key="2">
    <source>
        <dbReference type="ARBA" id="ARBA00008814"/>
    </source>
</evidence>
<evidence type="ECO:0000256" key="1">
    <source>
        <dbReference type="ARBA" id="ARBA00004196"/>
    </source>
</evidence>
<evidence type="ECO:0000256" key="4">
    <source>
        <dbReference type="ARBA" id="ARBA00022729"/>
    </source>
</evidence>
<proteinExistence type="inferred from homology"/>
<evidence type="ECO:0000259" key="7">
    <source>
        <dbReference type="PROSITE" id="PS50983"/>
    </source>
</evidence>
<protein>
    <recommendedName>
        <fullName evidence="7">Fe/B12 periplasmic-binding domain-containing protein</fullName>
    </recommendedName>
</protein>
<dbReference type="RefSeq" id="WP_141328496.1">
    <property type="nucleotide sequence ID" value="NZ_BJNT01000004.1"/>
</dbReference>
<comment type="subcellular location">
    <subcellularLocation>
        <location evidence="1">Cell envelope</location>
    </subcellularLocation>
</comment>
<dbReference type="PANTHER" id="PTHR30532:SF24">
    <property type="entry name" value="FERRIC ENTEROBACTIN-BINDING PERIPLASMIC PROTEIN FEPB"/>
    <property type="match status" value="1"/>
</dbReference>
<comment type="similarity">
    <text evidence="2">Belongs to the bacterial solute-binding protein 8 family.</text>
</comment>
<accession>A0A4Y4BWS6</accession>
<organism evidence="8 9">
    <name type="scientific">Corynebacterium variabile</name>
    <dbReference type="NCBI Taxonomy" id="1727"/>
    <lineage>
        <taxon>Bacteria</taxon>
        <taxon>Bacillati</taxon>
        <taxon>Actinomycetota</taxon>
        <taxon>Actinomycetes</taxon>
        <taxon>Mycobacteriales</taxon>
        <taxon>Corynebacteriaceae</taxon>
        <taxon>Corynebacterium</taxon>
    </lineage>
</organism>
<dbReference type="GO" id="GO:0030288">
    <property type="term" value="C:outer membrane-bounded periplasmic space"/>
    <property type="evidence" value="ECO:0007669"/>
    <property type="project" value="TreeGrafter"/>
</dbReference>
<dbReference type="SUPFAM" id="SSF53807">
    <property type="entry name" value="Helical backbone' metal receptor"/>
    <property type="match status" value="1"/>
</dbReference>
<feature type="compositionally biased region" description="Acidic residues" evidence="5">
    <location>
        <begin position="49"/>
        <end position="62"/>
    </location>
</feature>
<evidence type="ECO:0000313" key="8">
    <source>
        <dbReference type="EMBL" id="GEC85301.1"/>
    </source>
</evidence>
<feature type="chain" id="PRO_5039277449" description="Fe/B12 periplasmic-binding domain-containing protein" evidence="6">
    <location>
        <begin position="28"/>
        <end position="369"/>
    </location>
</feature>
<comment type="caution">
    <text evidence="8">The sequence shown here is derived from an EMBL/GenBank/DDBJ whole genome shotgun (WGS) entry which is preliminary data.</text>
</comment>
<evidence type="ECO:0000256" key="5">
    <source>
        <dbReference type="SAM" id="MobiDB-lite"/>
    </source>
</evidence>
<dbReference type="PROSITE" id="PS50983">
    <property type="entry name" value="FE_B12_PBP"/>
    <property type="match status" value="1"/>
</dbReference>
<dbReference type="InterPro" id="IPR051313">
    <property type="entry name" value="Bact_iron-sidero_bind"/>
</dbReference>
<dbReference type="GeneID" id="82886774"/>
<keyword evidence="3" id="KW-0813">Transport</keyword>
<evidence type="ECO:0000313" key="9">
    <source>
        <dbReference type="Proteomes" id="UP000319986"/>
    </source>
</evidence>
<dbReference type="PROSITE" id="PS51257">
    <property type="entry name" value="PROKAR_LIPOPROTEIN"/>
    <property type="match status" value="1"/>
</dbReference>
<feature type="domain" description="Fe/B12 periplasmic-binding" evidence="7">
    <location>
        <begin position="95"/>
        <end position="369"/>
    </location>
</feature>